<gene>
    <name evidence="1" type="ORF">Moror_11783</name>
</gene>
<comment type="caution">
    <text evidence="1">The sequence shown here is derived from an EMBL/GenBank/DDBJ whole genome shotgun (WGS) entry which is preliminary data.</text>
</comment>
<sequence length="95" mass="10848">MQLTHQREKWVSQHIDAKIRSCSLPSCRRVTGVALHPAWAEKYRVESQITGNERSSSWMYSPVTGGWVYMRHESLLSVEQSLSATFSNLLLDVTP</sequence>
<dbReference type="AlphaFoldDB" id="V2W837"/>
<dbReference type="HOGENOM" id="CLU_2373291_0_0_1"/>
<keyword evidence="2" id="KW-1185">Reference proteome</keyword>
<dbReference type="KEGG" id="mrr:Moror_11783"/>
<protein>
    <submittedName>
        <fullName evidence="1">Uncharacterized protein</fullName>
    </submittedName>
</protein>
<proteinExistence type="predicted"/>
<organism evidence="1 2">
    <name type="scientific">Moniliophthora roreri (strain MCA 2997)</name>
    <name type="common">Cocoa frosty pod rot fungus</name>
    <name type="synonym">Crinipellis roreri</name>
    <dbReference type="NCBI Taxonomy" id="1381753"/>
    <lineage>
        <taxon>Eukaryota</taxon>
        <taxon>Fungi</taxon>
        <taxon>Dikarya</taxon>
        <taxon>Basidiomycota</taxon>
        <taxon>Agaricomycotina</taxon>
        <taxon>Agaricomycetes</taxon>
        <taxon>Agaricomycetidae</taxon>
        <taxon>Agaricales</taxon>
        <taxon>Marasmiineae</taxon>
        <taxon>Marasmiaceae</taxon>
        <taxon>Moniliophthora</taxon>
    </lineage>
</organism>
<dbReference type="EMBL" id="AWSO01001718">
    <property type="protein sequence ID" value="ESK82988.1"/>
    <property type="molecule type" value="Genomic_DNA"/>
</dbReference>
<dbReference type="Proteomes" id="UP000017559">
    <property type="component" value="Unassembled WGS sequence"/>
</dbReference>
<reference evidence="1 2" key="1">
    <citation type="journal article" date="2014" name="BMC Genomics">
        <title>Genome and secretome analysis of the hemibiotrophic fungal pathogen, Moniliophthora roreri, which causes frosty pod rot disease of cacao: mechanisms of the biotrophic and necrotrophic phases.</title>
        <authorList>
            <person name="Meinhardt L.W."/>
            <person name="Costa G.G.L."/>
            <person name="Thomazella D.P.T."/>
            <person name="Teixeira P.J.P.L."/>
            <person name="Carazzolle M.F."/>
            <person name="Schuster S.C."/>
            <person name="Carlson J.E."/>
            <person name="Guiltinan M.J."/>
            <person name="Mieczkowski P."/>
            <person name="Farmer A."/>
            <person name="Ramaraj T."/>
            <person name="Crozier J."/>
            <person name="Davis R.E."/>
            <person name="Shao J."/>
            <person name="Melnick R.L."/>
            <person name="Pereira G.A.G."/>
            <person name="Bailey B.A."/>
        </authorList>
    </citation>
    <scope>NUCLEOTIDE SEQUENCE [LARGE SCALE GENOMIC DNA]</scope>
    <source>
        <strain evidence="1 2">MCA 2997</strain>
    </source>
</reference>
<evidence type="ECO:0000313" key="1">
    <source>
        <dbReference type="EMBL" id="ESK82988.1"/>
    </source>
</evidence>
<evidence type="ECO:0000313" key="2">
    <source>
        <dbReference type="Proteomes" id="UP000017559"/>
    </source>
</evidence>
<name>V2W837_MONRO</name>
<accession>V2W837</accession>